<dbReference type="EMBL" id="PYLQ01000005">
    <property type="protein sequence ID" value="PST42429.1"/>
    <property type="molecule type" value="Genomic_DNA"/>
</dbReference>
<sequence>MYIYYPSCNFAISSPQTAKKVREYLKEKMDIAKCCKIDQRKFNEEDIGIYVCQACRGQIENQVNTMSLWQYLDQLDDFKFPDYHGQKMYLQDCWRDRNHPEIHQAVRSLLKKMNIEVLEIEKNKENSIYCGTLHYENKELKDNHLSHYSKEIQEKYMYDYVQQFQGIQVICTCNRCLKGILLGKGNGIHLLDLVMI</sequence>
<evidence type="ECO:0000313" key="2">
    <source>
        <dbReference type="EMBL" id="PST42429.1"/>
    </source>
</evidence>
<evidence type="ECO:0000313" key="3">
    <source>
        <dbReference type="Proteomes" id="UP000240974"/>
    </source>
</evidence>
<gene>
    <name evidence="2" type="ORF">C7U54_05620</name>
    <name evidence="1" type="ORF">NE542_10635</name>
</gene>
<accession>A0A2T3G4I6</accession>
<reference evidence="2 3" key="1">
    <citation type="journal article" date="2019" name="Int. J. Syst. Evol. Microbiol.">
        <title>Faecalibacillus intestinalis gen. nov., sp. nov. and Faecalibacillus faecis sp. nov., isolated from human faeces.</title>
        <authorList>
            <person name="Seo B."/>
            <person name="Jeon K."/>
            <person name="Baek I."/>
            <person name="Lee Y.M."/>
            <person name="Baek K."/>
            <person name="Ko G."/>
        </authorList>
    </citation>
    <scope>NUCLEOTIDE SEQUENCE [LARGE SCALE GENOMIC DNA]</scope>
    <source>
        <strain evidence="2 3">SNUG30099</strain>
    </source>
</reference>
<reference evidence="1" key="2">
    <citation type="submission" date="2022-06" db="EMBL/GenBank/DDBJ databases">
        <title>Isolation of gut microbiota from human fecal samples.</title>
        <authorList>
            <person name="Pamer E.G."/>
            <person name="Barat B."/>
            <person name="Waligurski E."/>
            <person name="Medina S."/>
            <person name="Paddock L."/>
            <person name="Mostad J."/>
        </authorList>
    </citation>
    <scope>NUCLEOTIDE SEQUENCE</scope>
    <source>
        <strain evidence="1">DFI.6.24</strain>
    </source>
</reference>
<dbReference type="EMBL" id="JANGBO010000011">
    <property type="protein sequence ID" value="MCQ5062270.1"/>
    <property type="molecule type" value="Genomic_DNA"/>
</dbReference>
<keyword evidence="3" id="KW-1185">Reference proteome</keyword>
<dbReference type="Proteomes" id="UP001204814">
    <property type="component" value="Unassembled WGS sequence"/>
</dbReference>
<proteinExistence type="predicted"/>
<dbReference type="AlphaFoldDB" id="A0A2T3G4I6"/>
<dbReference type="RefSeq" id="WP_107029591.1">
    <property type="nucleotide sequence ID" value="NZ_JADPGG010000055.1"/>
</dbReference>
<protein>
    <submittedName>
        <fullName evidence="2">Uncharacterized protein</fullName>
    </submittedName>
</protein>
<evidence type="ECO:0000313" key="1">
    <source>
        <dbReference type="EMBL" id="MCQ5062270.1"/>
    </source>
</evidence>
<name>A0A2T3G4I6_9FIRM</name>
<organism evidence="2 3">
    <name type="scientific">Faecalibacillus intestinalis</name>
    <dbReference type="NCBI Taxonomy" id="1982626"/>
    <lineage>
        <taxon>Bacteria</taxon>
        <taxon>Bacillati</taxon>
        <taxon>Bacillota</taxon>
        <taxon>Erysipelotrichia</taxon>
        <taxon>Erysipelotrichales</taxon>
        <taxon>Coprobacillaceae</taxon>
        <taxon>Faecalibacillus</taxon>
    </lineage>
</organism>
<comment type="caution">
    <text evidence="2">The sequence shown here is derived from an EMBL/GenBank/DDBJ whole genome shotgun (WGS) entry which is preliminary data.</text>
</comment>
<dbReference type="Proteomes" id="UP000240974">
    <property type="component" value="Unassembled WGS sequence"/>
</dbReference>